<reference evidence="5" key="1">
    <citation type="journal article" date="2016" name="Nat. Commun.">
        <title>Genome analysis of three Pneumocystis species reveals adaptation mechanisms to life exclusively in mammalian hosts.</title>
        <authorList>
            <person name="Ma L."/>
            <person name="Chen Z."/>
            <person name="Huang D.W."/>
            <person name="Kutty G."/>
            <person name="Ishihara M."/>
            <person name="Wang H."/>
            <person name="Abouelleil A."/>
            <person name="Bishop L."/>
            <person name="Davey E."/>
            <person name="Deng R."/>
            <person name="Deng X."/>
            <person name="Fan L."/>
            <person name="Fantoni G."/>
            <person name="Fitzgerald M."/>
            <person name="Gogineni E."/>
            <person name="Goldberg J.M."/>
            <person name="Handley G."/>
            <person name="Hu X."/>
            <person name="Huber C."/>
            <person name="Jiao X."/>
            <person name="Jones K."/>
            <person name="Levin J.Z."/>
            <person name="Liu Y."/>
            <person name="Macdonald P."/>
            <person name="Melnikov A."/>
            <person name="Raley C."/>
            <person name="Sassi M."/>
            <person name="Sherman B.T."/>
            <person name="Song X."/>
            <person name="Sykes S."/>
            <person name="Tran B."/>
            <person name="Walsh L."/>
            <person name="Xia Y."/>
            <person name="Yang J."/>
            <person name="Young S."/>
            <person name="Zeng Q."/>
            <person name="Zheng X."/>
            <person name="Stephens R."/>
            <person name="Nusbaum C."/>
            <person name="Birren B.W."/>
            <person name="Azadi P."/>
            <person name="Lempicki R.A."/>
            <person name="Cuomo C.A."/>
            <person name="Kovacs J.A."/>
        </authorList>
    </citation>
    <scope>NUCLEOTIDE SEQUENCE [LARGE SCALE GENOMIC DNA]</scope>
    <source>
        <strain evidence="5">RU7</strain>
    </source>
</reference>
<dbReference type="Pfam" id="PF00022">
    <property type="entry name" value="Actin"/>
    <property type="match status" value="1"/>
</dbReference>
<dbReference type="VEuPathDB" id="FungiDB:T551_01669"/>
<dbReference type="GO" id="GO:0000812">
    <property type="term" value="C:Swr1 complex"/>
    <property type="evidence" value="ECO:0007669"/>
    <property type="project" value="EnsemblFungi"/>
</dbReference>
<evidence type="ECO:0000256" key="3">
    <source>
        <dbReference type="RuleBase" id="RU000487"/>
    </source>
</evidence>
<evidence type="ECO:0008006" key="6">
    <source>
        <dbReference type="Google" id="ProtNLM"/>
    </source>
</evidence>
<evidence type="ECO:0000256" key="1">
    <source>
        <dbReference type="ARBA" id="ARBA00003520"/>
    </source>
</evidence>
<protein>
    <recommendedName>
        <fullName evidence="6">Actin-related protein 4</fullName>
    </recommendedName>
</protein>
<dbReference type="InterPro" id="IPR004001">
    <property type="entry name" value="Actin_CS"/>
</dbReference>
<dbReference type="Gene3D" id="3.90.640.10">
    <property type="entry name" value="Actin, Chain A, domain 4"/>
    <property type="match status" value="1"/>
</dbReference>
<dbReference type="GO" id="GO:0005524">
    <property type="term" value="F:ATP binding"/>
    <property type="evidence" value="ECO:0007669"/>
    <property type="project" value="EnsemblFungi"/>
</dbReference>
<dbReference type="GO" id="GO:0006338">
    <property type="term" value="P:chromatin remodeling"/>
    <property type="evidence" value="ECO:0007669"/>
    <property type="project" value="EnsemblFungi"/>
</dbReference>
<dbReference type="RefSeq" id="XP_018229677.1">
    <property type="nucleotide sequence ID" value="XM_018373932.1"/>
</dbReference>
<dbReference type="PANTHER" id="PTHR11937">
    <property type="entry name" value="ACTIN"/>
    <property type="match status" value="1"/>
</dbReference>
<dbReference type="GO" id="GO:0031011">
    <property type="term" value="C:Ino80 complex"/>
    <property type="evidence" value="ECO:0007669"/>
    <property type="project" value="EnsemblFungi"/>
</dbReference>
<comment type="caution">
    <text evidence="4">The sequence shown here is derived from an EMBL/GenBank/DDBJ whole genome shotgun (WGS) entry which is preliminary data.</text>
</comment>
<organism evidence="4 5">
    <name type="scientific">Pneumocystis jirovecii (strain RU7)</name>
    <name type="common">Human pneumocystis pneumonia agent</name>
    <dbReference type="NCBI Taxonomy" id="1408657"/>
    <lineage>
        <taxon>Eukaryota</taxon>
        <taxon>Fungi</taxon>
        <taxon>Dikarya</taxon>
        <taxon>Ascomycota</taxon>
        <taxon>Taphrinomycotina</taxon>
        <taxon>Pneumocystomycetes</taxon>
        <taxon>Pneumocystaceae</taxon>
        <taxon>Pneumocystis</taxon>
    </lineage>
</organism>
<sequence length="418" mass="46498">MTTQIYGGDEISAIVLDPGSQYTRAGYAGEDTPKCVIESNYGLLTEENESKIIIGDNFIYAPRSGMEIRNPMSEGIVCDWDIATQIWSYAIRTCLRVDPVEHPLLVTEPSWNPPKNREKTMEIVFEKFGSPAFYLAKNAVCASFANGKSTALILDVGAQVASVTPIYDGLVLKRGVMKQNLAGNYLSAQARAYFHRANIPIVPHYMVKKKIPVNAGVPSKAELRTFSNIHNSFHIFQQDRVMQEFKESICQVFERSLSESIPSSRPAKAFEFPDGYNLLIDIDRYKIPEVLFNPLFLVTESPEIMPPENSVSLAQLLYNSAMACDTDIRATLLGNIIITGGTSLIQGFGDRILTELQILAPGSRIKINASGNTVERKYASWLGGSILASLGTFHQLWISKKEYDEEGDHVLLIEKRCK</sequence>
<dbReference type="GO" id="GO:0003682">
    <property type="term" value="F:chromatin binding"/>
    <property type="evidence" value="ECO:0007669"/>
    <property type="project" value="EnsemblFungi"/>
</dbReference>
<dbReference type="InterPro" id="IPR004000">
    <property type="entry name" value="Actin"/>
</dbReference>
<evidence type="ECO:0000313" key="4">
    <source>
        <dbReference type="EMBL" id="KTW30386.1"/>
    </source>
</evidence>
<dbReference type="Proteomes" id="UP000053447">
    <property type="component" value="Unassembled WGS sequence"/>
</dbReference>
<dbReference type="PROSITE" id="PS00432">
    <property type="entry name" value="ACTINS_2"/>
    <property type="match status" value="1"/>
</dbReference>
<dbReference type="CDD" id="cd13395">
    <property type="entry name" value="ASKHA_NBD_Arp4_ACTL6-like"/>
    <property type="match status" value="1"/>
</dbReference>
<dbReference type="SMART" id="SM00268">
    <property type="entry name" value="ACTIN"/>
    <property type="match status" value="1"/>
</dbReference>
<gene>
    <name evidence="4" type="ORF">T551_01669</name>
</gene>
<dbReference type="InterPro" id="IPR020902">
    <property type="entry name" value="Actin/actin-like_CS"/>
</dbReference>
<dbReference type="GeneID" id="28940187"/>
<dbReference type="OrthoDB" id="5132116at2759"/>
<proteinExistence type="inferred from homology"/>
<comment type="similarity">
    <text evidence="3">Belongs to the actin family.</text>
</comment>
<dbReference type="GO" id="GO:0006281">
    <property type="term" value="P:DNA repair"/>
    <property type="evidence" value="ECO:0007669"/>
    <property type="project" value="EnsemblFungi"/>
</dbReference>
<dbReference type="PROSITE" id="PS01132">
    <property type="entry name" value="ACTINS_ACT_LIKE"/>
    <property type="match status" value="1"/>
</dbReference>
<comment type="function">
    <text evidence="1">Actins are highly conserved proteins that are involved in various types of cell motility and are ubiquitously expressed in all eukaryotic cells.</text>
</comment>
<dbReference type="EMBL" id="LFWA01000007">
    <property type="protein sequence ID" value="KTW30386.1"/>
    <property type="molecule type" value="Genomic_DNA"/>
</dbReference>
<dbReference type="FunFam" id="3.30.420.40:FF:000184">
    <property type="entry name" value="NuA4 histone acetyltransferase subunit"/>
    <property type="match status" value="1"/>
</dbReference>
<dbReference type="PRINTS" id="PR00190">
    <property type="entry name" value="ACTIN"/>
</dbReference>
<accession>A0A0W4ZPS9</accession>
<dbReference type="STRING" id="1408657.A0A0W4ZPS9"/>
<dbReference type="Gene3D" id="3.30.420.40">
    <property type="match status" value="2"/>
</dbReference>
<dbReference type="GO" id="GO:0051382">
    <property type="term" value="P:kinetochore assembly"/>
    <property type="evidence" value="ECO:0007669"/>
    <property type="project" value="EnsemblFungi"/>
</dbReference>
<name>A0A0W4ZPS9_PNEJ7</name>
<dbReference type="GO" id="GO:0035267">
    <property type="term" value="C:NuA4 histone acetyltransferase complex"/>
    <property type="evidence" value="ECO:0007669"/>
    <property type="project" value="EnsemblFungi"/>
</dbReference>
<dbReference type="SUPFAM" id="SSF53067">
    <property type="entry name" value="Actin-like ATPase domain"/>
    <property type="match status" value="2"/>
</dbReference>
<dbReference type="GO" id="GO:0006357">
    <property type="term" value="P:regulation of transcription by RNA polymerase II"/>
    <property type="evidence" value="ECO:0007669"/>
    <property type="project" value="EnsemblFungi"/>
</dbReference>
<dbReference type="AlphaFoldDB" id="A0A0W4ZPS9"/>
<comment type="catalytic activity">
    <reaction evidence="2">
        <text>ATP + H2O = ADP + phosphate + H(+)</text>
        <dbReference type="Rhea" id="RHEA:13065"/>
        <dbReference type="ChEBI" id="CHEBI:15377"/>
        <dbReference type="ChEBI" id="CHEBI:15378"/>
        <dbReference type="ChEBI" id="CHEBI:30616"/>
        <dbReference type="ChEBI" id="CHEBI:43474"/>
        <dbReference type="ChEBI" id="CHEBI:456216"/>
    </reaction>
</comment>
<evidence type="ECO:0000256" key="2">
    <source>
        <dbReference type="ARBA" id="ARBA00049360"/>
    </source>
</evidence>
<dbReference type="eggNOG" id="KOG0679">
    <property type="taxonomic scope" value="Eukaryota"/>
</dbReference>
<keyword evidence="5" id="KW-1185">Reference proteome</keyword>
<dbReference type="FunFam" id="3.30.420.40:FF:000058">
    <property type="entry name" value="Putative actin-related protein 5"/>
    <property type="match status" value="1"/>
</dbReference>
<dbReference type="GO" id="GO:0042393">
    <property type="term" value="F:histone binding"/>
    <property type="evidence" value="ECO:0007669"/>
    <property type="project" value="EnsemblFungi"/>
</dbReference>
<evidence type="ECO:0000313" key="5">
    <source>
        <dbReference type="Proteomes" id="UP000053447"/>
    </source>
</evidence>
<dbReference type="InterPro" id="IPR043129">
    <property type="entry name" value="ATPase_NBD"/>
</dbReference>